<organism evidence="7 8">
    <name type="scientific">Limnoraphis robusta CCNP1315</name>
    <dbReference type="NCBI Taxonomy" id="3110306"/>
    <lineage>
        <taxon>Bacteria</taxon>
        <taxon>Bacillati</taxon>
        <taxon>Cyanobacteriota</taxon>
        <taxon>Cyanophyceae</taxon>
        <taxon>Oscillatoriophycideae</taxon>
        <taxon>Oscillatoriales</taxon>
        <taxon>Sirenicapillariaceae</taxon>
        <taxon>Limnoraphis</taxon>
    </lineage>
</organism>
<evidence type="ECO:0000256" key="5">
    <source>
        <dbReference type="ARBA" id="ARBA00047942"/>
    </source>
</evidence>
<dbReference type="PANTHER" id="PTHR33841">
    <property type="entry name" value="DNA METHYLTRANSFERASE YEEA-RELATED"/>
    <property type="match status" value="1"/>
</dbReference>
<evidence type="ECO:0000313" key="7">
    <source>
        <dbReference type="EMBL" id="MEA5521599.1"/>
    </source>
</evidence>
<proteinExistence type="predicted"/>
<evidence type="ECO:0000256" key="2">
    <source>
        <dbReference type="ARBA" id="ARBA00022603"/>
    </source>
</evidence>
<dbReference type="Pfam" id="PF07669">
    <property type="entry name" value="Eco57I"/>
    <property type="match status" value="1"/>
</dbReference>
<keyword evidence="3" id="KW-0808">Transferase</keyword>
<dbReference type="GO" id="GO:0008168">
    <property type="term" value="F:methyltransferase activity"/>
    <property type="evidence" value="ECO:0007669"/>
    <property type="project" value="UniProtKB-KW"/>
</dbReference>
<dbReference type="InterPro" id="IPR029063">
    <property type="entry name" value="SAM-dependent_MTases_sf"/>
</dbReference>
<dbReference type="SUPFAM" id="SSF53335">
    <property type="entry name" value="S-adenosyl-L-methionine-dependent methyltransferases"/>
    <property type="match status" value="1"/>
</dbReference>
<feature type="domain" description="Type II methyltransferase M.TaqI-like" evidence="6">
    <location>
        <begin position="567"/>
        <end position="824"/>
    </location>
</feature>
<dbReference type="PRINTS" id="PR00507">
    <property type="entry name" value="N12N6MTFRASE"/>
</dbReference>
<accession>A0ABU5U3A3</accession>
<evidence type="ECO:0000256" key="1">
    <source>
        <dbReference type="ARBA" id="ARBA00011900"/>
    </source>
</evidence>
<dbReference type="EMBL" id="JAYGHT010000135">
    <property type="protein sequence ID" value="MEA5521599.1"/>
    <property type="molecule type" value="Genomic_DNA"/>
</dbReference>
<keyword evidence="4" id="KW-0949">S-adenosyl-L-methionine</keyword>
<dbReference type="Gene3D" id="3.40.50.150">
    <property type="entry name" value="Vaccinia Virus protein VP39"/>
    <property type="match status" value="2"/>
</dbReference>
<comment type="caution">
    <text evidence="7">The sequence shown here is derived from an EMBL/GenBank/DDBJ whole genome shotgun (WGS) entry which is preliminary data.</text>
</comment>
<dbReference type="InterPro" id="IPR011639">
    <property type="entry name" value="MethylTrfase_TaqI-like_dom"/>
</dbReference>
<dbReference type="PANTHER" id="PTHR33841:SF1">
    <property type="entry name" value="DNA METHYLTRANSFERASE A"/>
    <property type="match status" value="1"/>
</dbReference>
<keyword evidence="8" id="KW-1185">Reference proteome</keyword>
<reference evidence="7 8" key="1">
    <citation type="submission" date="2023-12" db="EMBL/GenBank/DDBJ databases">
        <title>Baltic Sea Cyanobacteria.</title>
        <authorList>
            <person name="Delbaje E."/>
            <person name="Fewer D.P."/>
            <person name="Shishido T.K."/>
        </authorList>
    </citation>
    <scope>NUCLEOTIDE SEQUENCE [LARGE SCALE GENOMIC DNA]</scope>
    <source>
        <strain evidence="7 8">CCNP 1315</strain>
    </source>
</reference>
<comment type="catalytic activity">
    <reaction evidence="5">
        <text>a 2'-deoxyadenosine in DNA + S-adenosyl-L-methionine = an N(6)-methyl-2'-deoxyadenosine in DNA + S-adenosyl-L-homocysteine + H(+)</text>
        <dbReference type="Rhea" id="RHEA:15197"/>
        <dbReference type="Rhea" id="RHEA-COMP:12418"/>
        <dbReference type="Rhea" id="RHEA-COMP:12419"/>
        <dbReference type="ChEBI" id="CHEBI:15378"/>
        <dbReference type="ChEBI" id="CHEBI:57856"/>
        <dbReference type="ChEBI" id="CHEBI:59789"/>
        <dbReference type="ChEBI" id="CHEBI:90615"/>
        <dbReference type="ChEBI" id="CHEBI:90616"/>
        <dbReference type="EC" id="2.1.1.72"/>
    </reaction>
</comment>
<dbReference type="EC" id="2.1.1.72" evidence="1"/>
<dbReference type="Proteomes" id="UP001301728">
    <property type="component" value="Unassembled WGS sequence"/>
</dbReference>
<gene>
    <name evidence="7" type="ORF">VB854_21920</name>
</gene>
<dbReference type="GO" id="GO:0032259">
    <property type="term" value="P:methylation"/>
    <property type="evidence" value="ECO:0007669"/>
    <property type="project" value="UniProtKB-KW"/>
</dbReference>
<keyword evidence="2 7" id="KW-0489">Methyltransferase</keyword>
<name>A0ABU5U3A3_9CYAN</name>
<evidence type="ECO:0000256" key="4">
    <source>
        <dbReference type="ARBA" id="ARBA00022691"/>
    </source>
</evidence>
<dbReference type="RefSeq" id="WP_323273304.1">
    <property type="nucleotide sequence ID" value="NZ_JAYGHT010000135.1"/>
</dbReference>
<evidence type="ECO:0000259" key="6">
    <source>
        <dbReference type="Pfam" id="PF07669"/>
    </source>
</evidence>
<sequence>MTTLTGIQIEGNLIALDLTIDIVSGSFKGQLPENFGLTGSQKLEDEIAFAWGETKDLWNIFQRRLSRDETDTATSITREYWAVPLLKLLGYNPIYQPKAEIVDEQTFAISHRVEEGENQPPIHIIGCRTTLEKRPPSGTPRLSAHALMQEYLNRTEHLWGIVTNGLRWRLLRDCSLMTRLTYIEFDLEQILNGENFAEFGIFYRLFHRTRLPQGIEDTDECLLEFYHQETLQQGGRVRDRLRDGVERAIVRLGTGFLQNTKNQQIRQLITEQQLTAKEFYRLLLFLIYRLLFLMVAESRNLLLAGEDAEKVRIYREYYSIERLRALAERPSYRREGFQDIWQGLIVTFALFNENWRGEVLGLSPLNGDLFGEKTLKLLEGCGIDNHDLLMSIRELSLYENKGQLRRVNYGALDVEELGSVYESLLDFTPQFRQQQGVYEFLLVIGSDRKTTGSYYTPPELVAQLIKSALEPVIAERLRESGVGAGSELIYNLPQTTDINPPRSRGSNTEHLEQALLSLKVCDPACGSGHFLLAAARRIGKELAIIRTGEPQPAPEALRQAIRDVVQHCIYGVDFNPLAVDLCKVALWIEGFCRGLPLNFLDHRIKCGNSLVGVLDISCLDEGIPDDAFKAVTGDDKKLATLFKNRNKKEKKNIEVGQGSLNFVDVEAERSQYIEKWREFAEISETTPKEIKQKQSQYQQNHSENNTGWWRDYSACNLWTAAFFTPLTEQNLQLLPTTEALKQLLGGNPVTKQLVDSANKLAEEKRFFHWSVEFPDVFDPPQPPLLRGEQTISPFTKGGLRGDLGGFDCVLGNPPWELLQIAEKEFFAAKDADIANAQNKAAREKLIKALSKTNPELLQEFQAAKHDAEAQSKFIRESGRFPLTAVGDINTYAVFAETTRKLISVNGRVGIIVPTGIATDNTTKDFFGDLIKTQSLASLYDFENKEAIFSAVHRMYKFSLLAVTGKPIKRGNFAFFLTQPKQLENQTRLFQLSPQEIALINPNTLTCPVFRTRQDAELTKKIYQYVPVLENEKTGVNPWEISFMRMFDMANDSGLFKSCSAYAPDEDVLKHNNERELLPLYEAKMFHQFTDRWATYTDDGNTRDLTDLEKSNPDFKVNPRYWVDKKEVENKLAQKWNKKWLLGWRDVTNSTNERTVISTIFPLSGCNDKFLLMLPSVSNIKLISCLLACLNSLSFDFIARQKIGGTALKYFTMRQLPIIPPDWYTPEDIEFISSRVLELVYTAYDMKPFAQDMGYDGEPFIWNEERRAILRAELDAKYAKLYGLTRDELRYILDPADIYGADFPSETFRVLKNNEMKKYGEYRTQRLVLEAWDRMGYVRT</sequence>
<evidence type="ECO:0000313" key="8">
    <source>
        <dbReference type="Proteomes" id="UP001301728"/>
    </source>
</evidence>
<dbReference type="InterPro" id="IPR050953">
    <property type="entry name" value="N4_N6_ade-DNA_methylase"/>
</dbReference>
<protein>
    <recommendedName>
        <fullName evidence="1">site-specific DNA-methyltransferase (adenine-specific)</fullName>
        <ecNumber evidence="1">2.1.1.72</ecNumber>
    </recommendedName>
</protein>
<evidence type="ECO:0000256" key="3">
    <source>
        <dbReference type="ARBA" id="ARBA00022679"/>
    </source>
</evidence>